<dbReference type="Proteomes" id="UP000712600">
    <property type="component" value="Unassembled WGS sequence"/>
</dbReference>
<evidence type="ECO:0000313" key="1">
    <source>
        <dbReference type="EMBL" id="KAF3499755.1"/>
    </source>
</evidence>
<reference evidence="1" key="1">
    <citation type="submission" date="2019-12" db="EMBL/GenBank/DDBJ databases">
        <title>Genome sequencing and annotation of Brassica cretica.</title>
        <authorList>
            <person name="Studholme D.J."/>
            <person name="Sarris P."/>
        </authorList>
    </citation>
    <scope>NUCLEOTIDE SEQUENCE</scope>
    <source>
        <strain evidence="1">PFS-109/04</strain>
        <tissue evidence="1">Leaf</tissue>
    </source>
</reference>
<sequence length="83" mass="9904">MHVDQKRRRREEEPLAVKIVITEDTSFCWWKSPSPFPSILSVKILYYRTCDDVKTVTPSELEPSSPEFISLSRWRAWFTLLSW</sequence>
<comment type="caution">
    <text evidence="1">The sequence shown here is derived from an EMBL/GenBank/DDBJ whole genome shotgun (WGS) entry which is preliminary data.</text>
</comment>
<organism evidence="1 2">
    <name type="scientific">Brassica cretica</name>
    <name type="common">Mustard</name>
    <dbReference type="NCBI Taxonomy" id="69181"/>
    <lineage>
        <taxon>Eukaryota</taxon>
        <taxon>Viridiplantae</taxon>
        <taxon>Streptophyta</taxon>
        <taxon>Embryophyta</taxon>
        <taxon>Tracheophyta</taxon>
        <taxon>Spermatophyta</taxon>
        <taxon>Magnoliopsida</taxon>
        <taxon>eudicotyledons</taxon>
        <taxon>Gunneridae</taxon>
        <taxon>Pentapetalae</taxon>
        <taxon>rosids</taxon>
        <taxon>malvids</taxon>
        <taxon>Brassicales</taxon>
        <taxon>Brassicaceae</taxon>
        <taxon>Brassiceae</taxon>
        <taxon>Brassica</taxon>
    </lineage>
</organism>
<evidence type="ECO:0000313" key="2">
    <source>
        <dbReference type="Proteomes" id="UP000712600"/>
    </source>
</evidence>
<dbReference type="EMBL" id="QGKX02001621">
    <property type="protein sequence ID" value="KAF3499755.1"/>
    <property type="molecule type" value="Genomic_DNA"/>
</dbReference>
<accession>A0A8S9N7Q4</accession>
<dbReference type="AlphaFoldDB" id="A0A8S9N7Q4"/>
<gene>
    <name evidence="1" type="ORF">F2Q69_00044061</name>
</gene>
<protein>
    <submittedName>
        <fullName evidence="1">Uncharacterized protein</fullName>
    </submittedName>
</protein>
<name>A0A8S9N7Q4_BRACR</name>
<proteinExistence type="predicted"/>